<dbReference type="GO" id="GO:0006364">
    <property type="term" value="P:rRNA processing"/>
    <property type="evidence" value="ECO:0007669"/>
    <property type="project" value="UniProtKB-UniRule"/>
</dbReference>
<dbReference type="VEuPathDB" id="FungiDB:AAP_04966"/>
<evidence type="ECO:0000256" key="4">
    <source>
        <dbReference type="ARBA" id="ARBA00022517"/>
    </source>
</evidence>
<evidence type="ECO:0000313" key="10">
    <source>
        <dbReference type="EMBL" id="KZZ88394.1"/>
    </source>
</evidence>
<comment type="function">
    <text evidence="1 8">Involved in nucleolar integrity and required for processing of the pre-rRNA for the 60S ribosome subunit.</text>
</comment>
<dbReference type="OrthoDB" id="3942380at2759"/>
<accession>A0A167W4M5</accession>
<comment type="subcellular location">
    <subcellularLocation>
        <location evidence="2 8">Nucleus</location>
        <location evidence="2 8">Nucleolus</location>
    </subcellularLocation>
</comment>
<dbReference type="Proteomes" id="UP000242877">
    <property type="component" value="Unassembled WGS sequence"/>
</dbReference>
<comment type="caution">
    <text evidence="10">The sequence shown here is derived from an EMBL/GenBank/DDBJ whole genome shotgun (WGS) entry which is preliminary data.</text>
</comment>
<comment type="similarity">
    <text evidence="3 8">Belongs to the CGR1 family.</text>
</comment>
<sequence>MSTTVAQSGQTAEAPATMKALGTRVNGKNWKETKKAFRPTSGLTPYEKRLQQRKELEAIKEKEREMKEEKEAERQRRIQAIKDRRAAKEEKLRYQMMAEKMHKKRVERRKRKEKRNKLINS</sequence>
<proteinExistence type="inferred from homology"/>
<keyword evidence="5 8" id="KW-0698">rRNA processing</keyword>
<evidence type="ECO:0000256" key="7">
    <source>
        <dbReference type="ARBA" id="ARBA00023242"/>
    </source>
</evidence>
<evidence type="ECO:0000256" key="9">
    <source>
        <dbReference type="SAM" id="MobiDB-lite"/>
    </source>
</evidence>
<evidence type="ECO:0000256" key="5">
    <source>
        <dbReference type="ARBA" id="ARBA00022552"/>
    </source>
</evidence>
<dbReference type="Pfam" id="PF03879">
    <property type="entry name" value="Cgr1"/>
    <property type="match status" value="1"/>
</dbReference>
<name>A0A167W4M5_9EURO</name>
<evidence type="ECO:0000313" key="11">
    <source>
        <dbReference type="Proteomes" id="UP000242877"/>
    </source>
</evidence>
<feature type="compositionally biased region" description="Basic residues" evidence="9">
    <location>
        <begin position="101"/>
        <end position="121"/>
    </location>
</feature>
<evidence type="ECO:0000256" key="3">
    <source>
        <dbReference type="ARBA" id="ARBA00007869"/>
    </source>
</evidence>
<dbReference type="EMBL" id="AZGZ01000026">
    <property type="protein sequence ID" value="KZZ88394.1"/>
    <property type="molecule type" value="Genomic_DNA"/>
</dbReference>
<reference evidence="10 11" key="1">
    <citation type="journal article" date="2016" name="Genome Biol. Evol.">
        <title>Divergent and convergent evolution of fungal pathogenicity.</title>
        <authorList>
            <person name="Shang Y."/>
            <person name="Xiao G."/>
            <person name="Zheng P."/>
            <person name="Cen K."/>
            <person name="Zhan S."/>
            <person name="Wang C."/>
        </authorList>
    </citation>
    <scope>NUCLEOTIDE SEQUENCE [LARGE SCALE GENOMIC DNA]</scope>
    <source>
        <strain evidence="10 11">ARSEF 7405</strain>
    </source>
</reference>
<feature type="region of interest" description="Disordered" evidence="9">
    <location>
        <begin position="99"/>
        <end position="121"/>
    </location>
</feature>
<evidence type="ECO:0000256" key="1">
    <source>
        <dbReference type="ARBA" id="ARBA00004090"/>
    </source>
</evidence>
<feature type="coiled-coil region" evidence="8">
    <location>
        <begin position="49"/>
        <end position="79"/>
    </location>
</feature>
<dbReference type="InterPro" id="IPR005579">
    <property type="entry name" value="Cgr1-like"/>
</dbReference>
<evidence type="ECO:0000256" key="6">
    <source>
        <dbReference type="ARBA" id="ARBA00023054"/>
    </source>
</evidence>
<gene>
    <name evidence="10" type="ORF">AAP_04966</name>
</gene>
<dbReference type="GO" id="GO:0005730">
    <property type="term" value="C:nucleolus"/>
    <property type="evidence" value="ECO:0007669"/>
    <property type="project" value="UniProtKB-SubCell"/>
</dbReference>
<evidence type="ECO:0000256" key="2">
    <source>
        <dbReference type="ARBA" id="ARBA00004604"/>
    </source>
</evidence>
<protein>
    <recommendedName>
        <fullName evidence="8">rRNA-processing protein</fullName>
    </recommendedName>
</protein>
<keyword evidence="11" id="KW-1185">Reference proteome</keyword>
<organism evidence="10 11">
    <name type="scientific">Ascosphaera apis ARSEF 7405</name>
    <dbReference type="NCBI Taxonomy" id="392613"/>
    <lineage>
        <taxon>Eukaryota</taxon>
        <taxon>Fungi</taxon>
        <taxon>Dikarya</taxon>
        <taxon>Ascomycota</taxon>
        <taxon>Pezizomycotina</taxon>
        <taxon>Eurotiomycetes</taxon>
        <taxon>Eurotiomycetidae</taxon>
        <taxon>Onygenales</taxon>
        <taxon>Ascosphaeraceae</taxon>
        <taxon>Ascosphaera</taxon>
    </lineage>
</organism>
<evidence type="ECO:0000256" key="8">
    <source>
        <dbReference type="RuleBase" id="RU363084"/>
    </source>
</evidence>
<keyword evidence="7 8" id="KW-0539">Nucleus</keyword>
<keyword evidence="4 8" id="KW-0690">Ribosome biogenesis</keyword>
<keyword evidence="6 8" id="KW-0175">Coiled coil</keyword>
<dbReference type="AlphaFoldDB" id="A0A167W4M5"/>